<dbReference type="Proteomes" id="UP001213623">
    <property type="component" value="Chromosome 1"/>
</dbReference>
<keyword evidence="2" id="KW-0813">Transport</keyword>
<evidence type="ECO:0000313" key="8">
    <source>
        <dbReference type="EMBL" id="WFD25621.1"/>
    </source>
</evidence>
<dbReference type="PANTHER" id="PTHR43840:SF15">
    <property type="entry name" value="MITOCHONDRIAL METAL TRANSPORTER 1-RELATED"/>
    <property type="match status" value="1"/>
</dbReference>
<evidence type="ECO:0000256" key="1">
    <source>
        <dbReference type="ARBA" id="ARBA00004141"/>
    </source>
</evidence>
<keyword evidence="3 6" id="KW-0812">Transmembrane</keyword>
<dbReference type="InterPro" id="IPR058533">
    <property type="entry name" value="Cation_efflux_TM"/>
</dbReference>
<dbReference type="InterPro" id="IPR050291">
    <property type="entry name" value="CDF_Transporter"/>
</dbReference>
<dbReference type="PANTHER" id="PTHR43840">
    <property type="entry name" value="MITOCHONDRIAL METAL TRANSPORTER 1-RELATED"/>
    <property type="match status" value="1"/>
</dbReference>
<keyword evidence="5 6" id="KW-0472">Membrane</keyword>
<evidence type="ECO:0000313" key="9">
    <source>
        <dbReference type="Proteomes" id="UP001213623"/>
    </source>
</evidence>
<evidence type="ECO:0000256" key="2">
    <source>
        <dbReference type="ARBA" id="ARBA00022448"/>
    </source>
</evidence>
<name>A0AAF0EMT9_9BASI</name>
<dbReference type="Pfam" id="PF01545">
    <property type="entry name" value="Cation_efflux"/>
    <property type="match status" value="1"/>
</dbReference>
<dbReference type="Gene3D" id="1.20.1510.10">
    <property type="entry name" value="Cation efflux protein transmembrane domain"/>
    <property type="match status" value="1"/>
</dbReference>
<evidence type="ECO:0000256" key="3">
    <source>
        <dbReference type="ARBA" id="ARBA00022692"/>
    </source>
</evidence>
<accession>A0AAF0EMT9</accession>
<protein>
    <recommendedName>
        <fullName evidence="7">Cation efflux protein transmembrane domain-containing protein</fullName>
    </recommendedName>
</protein>
<reference evidence="8" key="1">
    <citation type="submission" date="2023-03" db="EMBL/GenBank/DDBJ databases">
        <title>Mating type loci evolution in Malassezia.</title>
        <authorList>
            <person name="Coelho M.A."/>
        </authorList>
    </citation>
    <scope>NUCLEOTIDE SEQUENCE</scope>
    <source>
        <strain evidence="8">CBS 9557</strain>
    </source>
</reference>
<gene>
    <name evidence="8" type="ORF">MNAN1_000584</name>
</gene>
<proteinExistence type="predicted"/>
<organism evidence="8 9">
    <name type="scientific">Malassezia nana</name>
    <dbReference type="NCBI Taxonomy" id="180528"/>
    <lineage>
        <taxon>Eukaryota</taxon>
        <taxon>Fungi</taxon>
        <taxon>Dikarya</taxon>
        <taxon>Basidiomycota</taxon>
        <taxon>Ustilaginomycotina</taxon>
        <taxon>Malasseziomycetes</taxon>
        <taxon>Malasseziales</taxon>
        <taxon>Malasseziaceae</taxon>
        <taxon>Malassezia</taxon>
    </lineage>
</organism>
<evidence type="ECO:0000256" key="5">
    <source>
        <dbReference type="ARBA" id="ARBA00023136"/>
    </source>
</evidence>
<dbReference type="GO" id="GO:0030003">
    <property type="term" value="P:intracellular monoatomic cation homeostasis"/>
    <property type="evidence" value="ECO:0007669"/>
    <property type="project" value="UniProtKB-ARBA"/>
</dbReference>
<feature type="transmembrane region" description="Helical" evidence="6">
    <location>
        <begin position="103"/>
        <end position="124"/>
    </location>
</feature>
<evidence type="ECO:0000256" key="6">
    <source>
        <dbReference type="SAM" id="Phobius"/>
    </source>
</evidence>
<feature type="domain" description="Cation efflux protein transmembrane" evidence="7">
    <location>
        <begin position="37"/>
        <end position="256"/>
    </location>
</feature>
<dbReference type="AlphaFoldDB" id="A0AAF0EMT9"/>
<dbReference type="NCBIfam" id="TIGR01297">
    <property type="entry name" value="CDF"/>
    <property type="match status" value="1"/>
</dbReference>
<comment type="subcellular location">
    <subcellularLocation>
        <location evidence="1">Membrane</location>
        <topology evidence="1">Multi-pass membrane protein</topology>
    </subcellularLocation>
</comment>
<sequence length="341" mass="37274">MGHSHKHGASHELHVHSTIDWAQLGHGNRTVAHMAYLCLAVNIVLTVAKGMVGYSWNSTSLLADAVHSASDTISDLATILCLRKAKQVPTARYPLGYGKMETLGSFFISCILLSGSLSVGIHALGQVFERLLPTVYWWEPLHEWLHMIPGAHTHGHSHATDMTDPRAIVFMLLSLATKEMLYQAMHSTAQKARSTMLEASAQHQRCESSASIMSLLAVIGASLGYPWLDSLGGLARAAVNGLEAWRLLVRSLEYLCDRSADPDVLEAIDHALSAAASEAELSETLPSFTWSDLAVVPSGPFLAVFVTFYFDQAVVLAQAVATEKWVSEQLHTVYPEVRKIY</sequence>
<dbReference type="GO" id="GO:0016020">
    <property type="term" value="C:membrane"/>
    <property type="evidence" value="ECO:0007669"/>
    <property type="project" value="UniProtKB-SubCell"/>
</dbReference>
<keyword evidence="9" id="KW-1185">Reference proteome</keyword>
<dbReference type="EMBL" id="CP119892">
    <property type="protein sequence ID" value="WFD25621.1"/>
    <property type="molecule type" value="Genomic_DNA"/>
</dbReference>
<keyword evidence="4 6" id="KW-1133">Transmembrane helix</keyword>
<dbReference type="GO" id="GO:0098771">
    <property type="term" value="P:inorganic ion homeostasis"/>
    <property type="evidence" value="ECO:0007669"/>
    <property type="project" value="UniProtKB-ARBA"/>
</dbReference>
<dbReference type="SUPFAM" id="SSF161111">
    <property type="entry name" value="Cation efflux protein transmembrane domain-like"/>
    <property type="match status" value="1"/>
</dbReference>
<dbReference type="GO" id="GO:0008324">
    <property type="term" value="F:monoatomic cation transmembrane transporter activity"/>
    <property type="evidence" value="ECO:0007669"/>
    <property type="project" value="InterPro"/>
</dbReference>
<feature type="transmembrane region" description="Helical" evidence="6">
    <location>
        <begin position="34"/>
        <end position="56"/>
    </location>
</feature>
<dbReference type="InterPro" id="IPR027469">
    <property type="entry name" value="Cation_efflux_TMD_sf"/>
</dbReference>
<evidence type="ECO:0000259" key="7">
    <source>
        <dbReference type="Pfam" id="PF01545"/>
    </source>
</evidence>
<dbReference type="InterPro" id="IPR002524">
    <property type="entry name" value="Cation_efflux"/>
</dbReference>
<evidence type="ECO:0000256" key="4">
    <source>
        <dbReference type="ARBA" id="ARBA00022989"/>
    </source>
</evidence>